<proteinExistence type="inferred from homology"/>
<organism evidence="9 10">
    <name type="scientific">Candidatus Methanofastidiosum methylothiophilum</name>
    <dbReference type="NCBI Taxonomy" id="1705564"/>
    <lineage>
        <taxon>Archaea</taxon>
        <taxon>Methanobacteriati</taxon>
        <taxon>Methanobacteriota</taxon>
        <taxon>Stenosarchaea group</taxon>
        <taxon>Candidatus Methanofastidiosia</taxon>
        <taxon>Candidatus Methanofastidiosales</taxon>
        <taxon>Candidatus Methanofastidiosaceae</taxon>
        <taxon>Candidatus Methanofastidiosum</taxon>
    </lineage>
</organism>
<dbReference type="Gene3D" id="4.10.320.10">
    <property type="entry name" value="E3-binding domain"/>
    <property type="match status" value="1"/>
</dbReference>
<evidence type="ECO:0000256" key="4">
    <source>
        <dbReference type="ARBA" id="ARBA00022823"/>
    </source>
</evidence>
<dbReference type="GO" id="GO:0005737">
    <property type="term" value="C:cytoplasm"/>
    <property type="evidence" value="ECO:0007669"/>
    <property type="project" value="TreeGrafter"/>
</dbReference>
<dbReference type="Proteomes" id="UP000075398">
    <property type="component" value="Unassembled WGS sequence"/>
</dbReference>
<comment type="cofactor">
    <cofactor evidence="1">
        <name>(R)-lipoate</name>
        <dbReference type="ChEBI" id="CHEBI:83088"/>
    </cofactor>
</comment>
<evidence type="ECO:0000256" key="6">
    <source>
        <dbReference type="SAM" id="MobiDB-lite"/>
    </source>
</evidence>
<dbReference type="InterPro" id="IPR004167">
    <property type="entry name" value="PSBD"/>
</dbReference>
<dbReference type="InterPro" id="IPR023213">
    <property type="entry name" value="CAT-like_dom_sf"/>
</dbReference>
<dbReference type="Gene3D" id="3.30.559.10">
    <property type="entry name" value="Chloramphenicol acetyltransferase-like domain"/>
    <property type="match status" value="1"/>
</dbReference>
<dbReference type="InterPro" id="IPR001078">
    <property type="entry name" value="2-oxoacid_DH_actylTfrase"/>
</dbReference>
<dbReference type="PATRIC" id="fig|1705409.3.peg.360"/>
<dbReference type="PROSITE" id="PS50968">
    <property type="entry name" value="BIOTINYL_LIPOYL"/>
    <property type="match status" value="1"/>
</dbReference>
<feature type="domain" description="Lipoyl-binding" evidence="7">
    <location>
        <begin position="2"/>
        <end position="77"/>
    </location>
</feature>
<name>A0A150J818_9EURY</name>
<dbReference type="AlphaFoldDB" id="A0A150J818"/>
<dbReference type="PANTHER" id="PTHR43178:SF5">
    <property type="entry name" value="LIPOAMIDE ACYLTRANSFERASE COMPONENT OF BRANCHED-CHAIN ALPHA-KETO ACID DEHYDROGENASE COMPLEX, MITOCHONDRIAL"/>
    <property type="match status" value="1"/>
</dbReference>
<dbReference type="EMBL" id="LNGC01000008">
    <property type="protein sequence ID" value="KYC53238.1"/>
    <property type="molecule type" value="Genomic_DNA"/>
</dbReference>
<evidence type="ECO:0000256" key="2">
    <source>
        <dbReference type="ARBA" id="ARBA00007317"/>
    </source>
</evidence>
<reference evidence="9 10" key="1">
    <citation type="journal article" date="2016" name="ISME J.">
        <title>Chasing the elusive Euryarchaeota class WSA2: genomes reveal a uniquely fastidious methyl-reducing methanogen.</title>
        <authorList>
            <person name="Nobu M.K."/>
            <person name="Narihiro T."/>
            <person name="Kuroda K."/>
            <person name="Mei R."/>
            <person name="Liu W.T."/>
        </authorList>
    </citation>
    <scope>NUCLEOTIDE SEQUENCE [LARGE SCALE GENOMIC DNA]</scope>
    <source>
        <strain evidence="9">U1lsi0528_Bin055</strain>
    </source>
</reference>
<evidence type="ECO:0000256" key="3">
    <source>
        <dbReference type="ARBA" id="ARBA00022679"/>
    </source>
</evidence>
<dbReference type="Gene3D" id="2.40.50.100">
    <property type="match status" value="1"/>
</dbReference>
<evidence type="ECO:0000259" key="8">
    <source>
        <dbReference type="PROSITE" id="PS51826"/>
    </source>
</evidence>
<dbReference type="InterPro" id="IPR003016">
    <property type="entry name" value="2-oxoA_DH_lipoyl-BS"/>
</dbReference>
<dbReference type="SUPFAM" id="SSF47005">
    <property type="entry name" value="Peripheral subunit-binding domain of 2-oxo acid dehydrogenase complex"/>
    <property type="match status" value="1"/>
</dbReference>
<accession>A0A150J818</accession>
<dbReference type="SUPFAM" id="SSF52777">
    <property type="entry name" value="CoA-dependent acyltransferases"/>
    <property type="match status" value="1"/>
</dbReference>
<protein>
    <submittedName>
        <fullName evidence="9">Branched-chain alpha-keto acid dehydrogenase subunit E2</fullName>
    </submittedName>
</protein>
<dbReference type="GO" id="GO:0031405">
    <property type="term" value="F:lipoic acid binding"/>
    <property type="evidence" value="ECO:0007669"/>
    <property type="project" value="TreeGrafter"/>
</dbReference>
<keyword evidence="4" id="KW-0450">Lipoyl</keyword>
<feature type="region of interest" description="Disordered" evidence="6">
    <location>
        <begin position="80"/>
        <end position="104"/>
    </location>
</feature>
<dbReference type="GO" id="GO:0016407">
    <property type="term" value="F:acetyltransferase activity"/>
    <property type="evidence" value="ECO:0007669"/>
    <property type="project" value="TreeGrafter"/>
</dbReference>
<comment type="caution">
    <text evidence="9">The sequence shown here is derived from an EMBL/GenBank/DDBJ whole genome shotgun (WGS) entry which is preliminary data.</text>
</comment>
<feature type="domain" description="Peripheral subunit-binding (PSBD)" evidence="8">
    <location>
        <begin position="115"/>
        <end position="152"/>
    </location>
</feature>
<dbReference type="InterPro" id="IPR050743">
    <property type="entry name" value="2-oxoacid_DH_E2_comp"/>
</dbReference>
<gene>
    <name evidence="9" type="ORF">AMQ22_00349</name>
</gene>
<dbReference type="InterPro" id="IPR000089">
    <property type="entry name" value="Biotin_lipoyl"/>
</dbReference>
<evidence type="ECO:0000256" key="1">
    <source>
        <dbReference type="ARBA" id="ARBA00001938"/>
    </source>
</evidence>
<dbReference type="InterPro" id="IPR036625">
    <property type="entry name" value="E3-bd_dom_sf"/>
</dbReference>
<dbReference type="Pfam" id="PF00364">
    <property type="entry name" value="Biotin_lipoyl"/>
    <property type="match status" value="1"/>
</dbReference>
<evidence type="ECO:0000259" key="7">
    <source>
        <dbReference type="PROSITE" id="PS50968"/>
    </source>
</evidence>
<dbReference type="PANTHER" id="PTHR43178">
    <property type="entry name" value="DIHYDROLIPOAMIDE ACETYLTRANSFERASE COMPONENT OF PYRUVATE DEHYDROGENASE COMPLEX"/>
    <property type="match status" value="1"/>
</dbReference>
<dbReference type="FunFam" id="3.30.559.10:FF:000007">
    <property type="entry name" value="Dihydrolipoamide acetyltransferase component of pyruvate dehydrogenase complex"/>
    <property type="match status" value="1"/>
</dbReference>
<comment type="similarity">
    <text evidence="2">Belongs to the 2-oxoacid dehydrogenase family.</text>
</comment>
<evidence type="ECO:0000313" key="9">
    <source>
        <dbReference type="EMBL" id="KYC53238.1"/>
    </source>
</evidence>
<keyword evidence="3" id="KW-0808">Transferase</keyword>
<evidence type="ECO:0000256" key="5">
    <source>
        <dbReference type="ARBA" id="ARBA00023315"/>
    </source>
</evidence>
<dbReference type="CDD" id="cd06849">
    <property type="entry name" value="lipoyl_domain"/>
    <property type="match status" value="1"/>
</dbReference>
<dbReference type="PROSITE" id="PS00189">
    <property type="entry name" value="LIPOYL"/>
    <property type="match status" value="1"/>
</dbReference>
<dbReference type="Pfam" id="PF02817">
    <property type="entry name" value="E3_binding"/>
    <property type="match status" value="1"/>
</dbReference>
<dbReference type="InterPro" id="IPR011053">
    <property type="entry name" value="Single_hybrid_motif"/>
</dbReference>
<evidence type="ECO:0000313" key="10">
    <source>
        <dbReference type="Proteomes" id="UP000075398"/>
    </source>
</evidence>
<sequence length="399" mass="44354">MVTEFKFPDVGEGIKDGTVKKWHVKEGDYVKEDQILGNIETDKAVVEIPSPVAGKILKVNVSEGNIVKVGESMIVIGEEGEKVPESDKKPSSFKEAKKATKSEEAIPTRTGIKIQAPPWIRKLATEKGVDLSLVVPTGENGRITEQDILNSVKSESKIKVKLNYDFYGHIEHIPFGGVREVIANRLSESLYTAPHAVAMDEADVTELWNLRKGMNEKMQERGIKLTFLPFIIRALTHALKKHPLINSELDLENKDIILKKYYSIGVAVDTNDGLKVLVIKKCEDKNLMQIQKEIVELSEKAREGTIDLADLKGSTFSITNYGSIGGMYGMPIINPPEAAILGIGKIKELPRVIDGQIVARRVMGLTVSFDHRILDGAEVARFINTLTQYLENPWMIILE</sequence>
<dbReference type="PROSITE" id="PS51826">
    <property type="entry name" value="PSBD"/>
    <property type="match status" value="1"/>
</dbReference>
<keyword evidence="5" id="KW-0012">Acyltransferase</keyword>
<dbReference type="Pfam" id="PF00198">
    <property type="entry name" value="2-oxoacid_dh"/>
    <property type="match status" value="1"/>
</dbReference>
<dbReference type="SUPFAM" id="SSF51230">
    <property type="entry name" value="Single hybrid motif"/>
    <property type="match status" value="1"/>
</dbReference>